<gene>
    <name evidence="9" type="ORF">EYH50_01250</name>
</gene>
<dbReference type="PRINTS" id="PR00420">
    <property type="entry name" value="RNGMNOXGNASE"/>
</dbReference>
<dbReference type="GO" id="GO:0016628">
    <property type="term" value="F:oxidoreductase activity, acting on the CH-CH group of donors, NAD or NADP as acceptor"/>
    <property type="evidence" value="ECO:0007669"/>
    <property type="project" value="InterPro"/>
</dbReference>
<dbReference type="NCBIfam" id="TIGR02032">
    <property type="entry name" value="GG-red-SF"/>
    <property type="match status" value="1"/>
</dbReference>
<dbReference type="EMBL" id="DQVR01000031">
    <property type="protein sequence ID" value="HIQ23658.1"/>
    <property type="molecule type" value="Genomic_DNA"/>
</dbReference>
<dbReference type="Gene3D" id="3.50.50.60">
    <property type="entry name" value="FAD/NAD(P)-binding domain"/>
    <property type="match status" value="1"/>
</dbReference>
<dbReference type="PANTHER" id="PTHR42685">
    <property type="entry name" value="GERANYLGERANYL DIPHOSPHATE REDUCTASE"/>
    <property type="match status" value="1"/>
</dbReference>
<dbReference type="AlphaFoldDB" id="A0A833EAW8"/>
<dbReference type="InterPro" id="IPR054715">
    <property type="entry name" value="GGR_cat"/>
</dbReference>
<dbReference type="InterPro" id="IPR054906">
    <property type="entry name" value="DGGGPL_red"/>
</dbReference>
<evidence type="ECO:0000256" key="2">
    <source>
        <dbReference type="ARBA" id="ARBA00022630"/>
    </source>
</evidence>
<dbReference type="Proteomes" id="UP000600071">
    <property type="component" value="Unassembled WGS sequence"/>
</dbReference>
<dbReference type="PANTHER" id="PTHR42685:SF18">
    <property type="entry name" value="DIGERANYLGERANYLGLYCEROPHOSPHOLIPID REDUCTASE"/>
    <property type="match status" value="1"/>
</dbReference>
<keyword evidence="4" id="KW-0560">Oxidoreductase</keyword>
<evidence type="ECO:0000256" key="4">
    <source>
        <dbReference type="ARBA" id="ARBA00023002"/>
    </source>
</evidence>
<proteinExistence type="predicted"/>
<sequence>MRAKYDVVIAGLGPAGSVALWHLAKKGFSVAGFDMRKPEDVWGKPCGDALGAHHPREAGLPDPPNHVVKNKVAAIDIYSPGETTRYRVYGEGYIIDRTRFGKWIIDEASSSGAEAYFGARIIAPIIRDGKVAGVQMQLGDQVKEVYADVVIEATGFSRAIRARLPRNWFIYEDIHPRDMNIAYREIIEYEDYEVEEPNIIRIYLDQNVAPGGYWWYFPESRYSVNVGLGVQGGMGYPNPMTLYREKLLKHPLMQRPYHVVKAAGAPLPTRRPSNTLVGPGILVIGDAGYTVNPVHGGGMGYAFRAAYYATLAVEEAYNRNDFSEQGLWGLNVRYMKDVGGKQAALDVFRRFLQRLSNDEIRFGMEKRLIPEQDVYYTSSRGDLNVSVVEKAMIVLRGLQKPSLLAKLKLVADYMKRIKQLYMEYPEKPARLREWVRSVDALINEFEAKIGK</sequence>
<dbReference type="Pfam" id="PF22578">
    <property type="entry name" value="GGR_cat"/>
    <property type="match status" value="1"/>
</dbReference>
<accession>A0A833EAW8</accession>
<evidence type="ECO:0000256" key="3">
    <source>
        <dbReference type="ARBA" id="ARBA00022827"/>
    </source>
</evidence>
<reference evidence="9" key="1">
    <citation type="journal article" date="2020" name="ISME J.">
        <title>Gammaproteobacteria mediating utilization of methyl-, sulfur- and petroleum organic compounds in deep ocean hydrothermal plumes.</title>
        <authorList>
            <person name="Zhou Z."/>
            <person name="Liu Y."/>
            <person name="Pan J."/>
            <person name="Cron B.R."/>
            <person name="Toner B.M."/>
            <person name="Anantharaman K."/>
            <person name="Breier J.A."/>
            <person name="Dick G.J."/>
            <person name="Li M."/>
        </authorList>
    </citation>
    <scope>NUCLEOTIDE SEQUENCE</scope>
    <source>
        <strain evidence="9">SZUA-1523</strain>
    </source>
</reference>
<evidence type="ECO:0000313" key="9">
    <source>
        <dbReference type="EMBL" id="HIQ23658.1"/>
    </source>
</evidence>
<evidence type="ECO:0000259" key="8">
    <source>
        <dbReference type="Pfam" id="PF22578"/>
    </source>
</evidence>
<evidence type="ECO:0000256" key="7">
    <source>
        <dbReference type="ARBA" id="ARBA00023264"/>
    </source>
</evidence>
<keyword evidence="2" id="KW-0285">Flavoprotein</keyword>
<dbReference type="InterPro" id="IPR050407">
    <property type="entry name" value="Geranylgeranyl_reductase"/>
</dbReference>
<keyword evidence="7" id="KW-1208">Phospholipid metabolism</keyword>
<organism evidence="9 10">
    <name type="scientific">Pyrodictium delaneyi</name>
    <dbReference type="NCBI Taxonomy" id="1273541"/>
    <lineage>
        <taxon>Archaea</taxon>
        <taxon>Thermoproteota</taxon>
        <taxon>Thermoprotei</taxon>
        <taxon>Desulfurococcales</taxon>
        <taxon>Pyrodictiaceae</taxon>
        <taxon>Pyrodictium</taxon>
    </lineage>
</organism>
<evidence type="ECO:0000256" key="5">
    <source>
        <dbReference type="ARBA" id="ARBA00023098"/>
    </source>
</evidence>
<dbReference type="NCBIfam" id="NF041080">
    <property type="entry name" value="DGGGPL_reductase"/>
    <property type="match status" value="1"/>
</dbReference>
<evidence type="ECO:0000313" key="10">
    <source>
        <dbReference type="Proteomes" id="UP000600071"/>
    </source>
</evidence>
<dbReference type="SUPFAM" id="SSF51905">
    <property type="entry name" value="FAD/NAD(P)-binding domain"/>
    <property type="match status" value="1"/>
</dbReference>
<name>A0A833EAW8_9CREN</name>
<comment type="caution">
    <text evidence="9">The sequence shown here is derived from an EMBL/GenBank/DDBJ whole genome shotgun (WGS) entry which is preliminary data.</text>
</comment>
<evidence type="ECO:0000256" key="6">
    <source>
        <dbReference type="ARBA" id="ARBA00023209"/>
    </source>
</evidence>
<keyword evidence="3" id="KW-0274">FAD</keyword>
<keyword evidence="5" id="KW-0443">Lipid metabolism</keyword>
<keyword evidence="6" id="KW-0594">Phospholipid biosynthesis</keyword>
<evidence type="ECO:0000256" key="1">
    <source>
        <dbReference type="ARBA" id="ARBA00022516"/>
    </source>
</evidence>
<keyword evidence="1" id="KW-0444">Lipid biosynthesis</keyword>
<feature type="domain" description="Digeranylgeranylglycerophospholipid reductase catalytic" evidence="8">
    <location>
        <begin position="178"/>
        <end position="255"/>
    </location>
</feature>
<dbReference type="InterPro" id="IPR036188">
    <property type="entry name" value="FAD/NAD-bd_sf"/>
</dbReference>
<dbReference type="GO" id="GO:0008654">
    <property type="term" value="P:phospholipid biosynthetic process"/>
    <property type="evidence" value="ECO:0007669"/>
    <property type="project" value="UniProtKB-KW"/>
</dbReference>
<dbReference type="InterPro" id="IPR011777">
    <property type="entry name" value="Geranylgeranyl_Rdtase_fam"/>
</dbReference>
<protein>
    <submittedName>
        <fullName evidence="9">Geranylgeranyl reductase family protein</fullName>
    </submittedName>
</protein>